<evidence type="ECO:0000256" key="5">
    <source>
        <dbReference type="ARBA" id="ARBA00022989"/>
    </source>
</evidence>
<evidence type="ECO:0000259" key="9">
    <source>
        <dbReference type="Pfam" id="PF01545"/>
    </source>
</evidence>
<gene>
    <name evidence="11" type="ORF">HNR23_000643</name>
</gene>
<dbReference type="NCBIfam" id="TIGR01297">
    <property type="entry name" value="CDF"/>
    <property type="match status" value="1"/>
</dbReference>
<comment type="caution">
    <text evidence="11">The sequence shown here is derived from an EMBL/GenBank/DDBJ whole genome shotgun (WGS) entry which is preliminary data.</text>
</comment>
<feature type="transmembrane region" description="Helical" evidence="8">
    <location>
        <begin position="120"/>
        <end position="143"/>
    </location>
</feature>
<dbReference type="SUPFAM" id="SSF161111">
    <property type="entry name" value="Cation efflux protein transmembrane domain-like"/>
    <property type="match status" value="1"/>
</dbReference>
<dbReference type="InterPro" id="IPR050681">
    <property type="entry name" value="CDF/SLC30A"/>
</dbReference>
<dbReference type="RefSeq" id="WP_184073324.1">
    <property type="nucleotide sequence ID" value="NZ_JACHDS010000001.1"/>
</dbReference>
<keyword evidence="7 8" id="KW-0472">Membrane</keyword>
<keyword evidence="3" id="KW-0813">Transport</keyword>
<proteinExistence type="inferred from homology"/>
<dbReference type="InterPro" id="IPR058533">
    <property type="entry name" value="Cation_efflux_TM"/>
</dbReference>
<keyword evidence="4 8" id="KW-0812">Transmembrane</keyword>
<dbReference type="EMBL" id="JACHDS010000001">
    <property type="protein sequence ID" value="MBB6170583.1"/>
    <property type="molecule type" value="Genomic_DNA"/>
</dbReference>
<dbReference type="Pfam" id="PF16916">
    <property type="entry name" value="ZT_dimer"/>
    <property type="match status" value="1"/>
</dbReference>
<dbReference type="PANTHER" id="PTHR11562">
    <property type="entry name" value="CATION EFFLUX PROTEIN/ ZINC TRANSPORTER"/>
    <property type="match status" value="1"/>
</dbReference>
<evidence type="ECO:0000313" key="11">
    <source>
        <dbReference type="EMBL" id="MBB6170583.1"/>
    </source>
</evidence>
<dbReference type="Pfam" id="PF01545">
    <property type="entry name" value="Cation_efflux"/>
    <property type="match status" value="1"/>
</dbReference>
<name>A0A7X0D3V1_9ACTN</name>
<evidence type="ECO:0000259" key="10">
    <source>
        <dbReference type="Pfam" id="PF16916"/>
    </source>
</evidence>
<keyword evidence="5 8" id="KW-1133">Transmembrane helix</keyword>
<organism evidence="11 12">
    <name type="scientific">Nocardiopsis mwathae</name>
    <dbReference type="NCBI Taxonomy" id="1472723"/>
    <lineage>
        <taxon>Bacteria</taxon>
        <taxon>Bacillati</taxon>
        <taxon>Actinomycetota</taxon>
        <taxon>Actinomycetes</taxon>
        <taxon>Streptosporangiales</taxon>
        <taxon>Nocardiopsidaceae</taxon>
        <taxon>Nocardiopsis</taxon>
    </lineage>
</organism>
<evidence type="ECO:0000256" key="7">
    <source>
        <dbReference type="ARBA" id="ARBA00023136"/>
    </source>
</evidence>
<dbReference type="InterPro" id="IPR036837">
    <property type="entry name" value="Cation_efflux_CTD_sf"/>
</dbReference>
<dbReference type="SUPFAM" id="SSF160240">
    <property type="entry name" value="Cation efflux protein cytoplasmic domain-like"/>
    <property type="match status" value="1"/>
</dbReference>
<feature type="transmembrane region" description="Helical" evidence="8">
    <location>
        <begin position="89"/>
        <end position="108"/>
    </location>
</feature>
<evidence type="ECO:0000313" key="12">
    <source>
        <dbReference type="Proteomes" id="UP000546642"/>
    </source>
</evidence>
<comment type="subcellular location">
    <subcellularLocation>
        <location evidence="1">Membrane</location>
        <topology evidence="1">Multi-pass membrane protein</topology>
    </subcellularLocation>
</comment>
<evidence type="ECO:0000256" key="8">
    <source>
        <dbReference type="SAM" id="Phobius"/>
    </source>
</evidence>
<feature type="transmembrane region" description="Helical" evidence="8">
    <location>
        <begin position="56"/>
        <end position="73"/>
    </location>
</feature>
<accession>A0A7X0D3V1</accession>
<sequence length="305" mass="32612">MGHGHGHGHGQMTAGAANRGRLAIVLAMMMTVAVIQVIGAIATGSLALLADAGHTVADSFGVALALVAVWIAARPPSLKRTFGFQRAEVLAAAINALVLMGLCAFIIIEAIDRLANPRPVAGLGVMAVAAFGLVMNIIALFMLRSGQKESLNVRGAYLEVMGDAMASVGVLAAGAIIWFTGWERTDSIVSLLIAMVIIPRAWNLMREAVHVLLEATPRDMDLNEVREHLLRQPGVIDVHDLHAWTITSGIPVMSAHVVVEEDRLADSGRILDDLHRCLSGHFDVEHSTLQLEPEGHFEHEGARHA</sequence>
<evidence type="ECO:0000256" key="6">
    <source>
        <dbReference type="ARBA" id="ARBA00023065"/>
    </source>
</evidence>
<reference evidence="11 12" key="1">
    <citation type="submission" date="2020-08" db="EMBL/GenBank/DDBJ databases">
        <title>Sequencing the genomes of 1000 actinobacteria strains.</title>
        <authorList>
            <person name="Klenk H.-P."/>
        </authorList>
    </citation>
    <scope>NUCLEOTIDE SEQUENCE [LARGE SCALE GENOMIC DNA]</scope>
    <source>
        <strain evidence="11 12">DSM 46659</strain>
    </source>
</reference>
<evidence type="ECO:0000256" key="4">
    <source>
        <dbReference type="ARBA" id="ARBA00022692"/>
    </source>
</evidence>
<dbReference type="Gene3D" id="1.20.1510.10">
    <property type="entry name" value="Cation efflux protein transmembrane domain"/>
    <property type="match status" value="1"/>
</dbReference>
<feature type="domain" description="Cation efflux protein cytoplasmic" evidence="10">
    <location>
        <begin position="217"/>
        <end position="294"/>
    </location>
</feature>
<evidence type="ECO:0000256" key="2">
    <source>
        <dbReference type="ARBA" id="ARBA00008873"/>
    </source>
</evidence>
<dbReference type="Proteomes" id="UP000546642">
    <property type="component" value="Unassembled WGS sequence"/>
</dbReference>
<dbReference type="AlphaFoldDB" id="A0A7X0D3V1"/>
<keyword evidence="12" id="KW-1185">Reference proteome</keyword>
<comment type="similarity">
    <text evidence="2">Belongs to the cation diffusion facilitator (CDF) transporter (TC 2.A.4) family. SLC30A subfamily.</text>
</comment>
<evidence type="ECO:0000256" key="1">
    <source>
        <dbReference type="ARBA" id="ARBA00004141"/>
    </source>
</evidence>
<protein>
    <submittedName>
        <fullName evidence="11">Cobalt-zinc-cadmium efflux system protein</fullName>
    </submittedName>
</protein>
<feature type="domain" description="Cation efflux protein transmembrane" evidence="9">
    <location>
        <begin position="23"/>
        <end position="213"/>
    </location>
</feature>
<feature type="transmembrane region" description="Helical" evidence="8">
    <location>
        <begin position="188"/>
        <end position="205"/>
    </location>
</feature>
<feature type="transmembrane region" description="Helical" evidence="8">
    <location>
        <begin position="164"/>
        <end position="182"/>
    </location>
</feature>
<dbReference type="GO" id="GO:0005385">
    <property type="term" value="F:zinc ion transmembrane transporter activity"/>
    <property type="evidence" value="ECO:0007669"/>
    <property type="project" value="TreeGrafter"/>
</dbReference>
<dbReference type="PANTHER" id="PTHR11562:SF17">
    <property type="entry name" value="RE54080P-RELATED"/>
    <property type="match status" value="1"/>
</dbReference>
<dbReference type="InterPro" id="IPR027470">
    <property type="entry name" value="Cation_efflux_CTD"/>
</dbReference>
<feature type="transmembrane region" description="Helical" evidence="8">
    <location>
        <begin position="22"/>
        <end position="50"/>
    </location>
</feature>
<dbReference type="GO" id="GO:0005886">
    <property type="term" value="C:plasma membrane"/>
    <property type="evidence" value="ECO:0007669"/>
    <property type="project" value="TreeGrafter"/>
</dbReference>
<dbReference type="InterPro" id="IPR027469">
    <property type="entry name" value="Cation_efflux_TMD_sf"/>
</dbReference>
<keyword evidence="6" id="KW-0406">Ion transport</keyword>
<evidence type="ECO:0000256" key="3">
    <source>
        <dbReference type="ARBA" id="ARBA00022448"/>
    </source>
</evidence>
<dbReference type="InterPro" id="IPR002524">
    <property type="entry name" value="Cation_efflux"/>
</dbReference>